<keyword evidence="10 12" id="KW-0472">Membrane</keyword>
<organism evidence="15 16">
    <name type="scientific">Breznakia pachnodae</name>
    <dbReference type="NCBI Taxonomy" id="265178"/>
    <lineage>
        <taxon>Bacteria</taxon>
        <taxon>Bacillati</taxon>
        <taxon>Bacillota</taxon>
        <taxon>Erysipelotrichia</taxon>
        <taxon>Erysipelotrichales</taxon>
        <taxon>Erysipelotrichaceae</taxon>
        <taxon>Breznakia</taxon>
    </lineage>
</organism>
<dbReference type="PROSITE" id="PS51098">
    <property type="entry name" value="PTS_EIIB_TYPE_1"/>
    <property type="match status" value="1"/>
</dbReference>
<feature type="transmembrane region" description="Helical" evidence="12">
    <location>
        <begin position="248"/>
        <end position="269"/>
    </location>
</feature>
<evidence type="ECO:0000256" key="7">
    <source>
        <dbReference type="ARBA" id="ARBA00022692"/>
    </source>
</evidence>
<evidence type="ECO:0000256" key="9">
    <source>
        <dbReference type="ARBA" id="ARBA00022989"/>
    </source>
</evidence>
<feature type="transmembrane region" description="Helical" evidence="12">
    <location>
        <begin position="327"/>
        <end position="348"/>
    </location>
</feature>
<evidence type="ECO:0000256" key="2">
    <source>
        <dbReference type="ARBA" id="ARBA00022448"/>
    </source>
</evidence>
<feature type="transmembrane region" description="Helical" evidence="12">
    <location>
        <begin position="360"/>
        <end position="379"/>
    </location>
</feature>
<dbReference type="RefSeq" id="WP_307411923.1">
    <property type="nucleotide sequence ID" value="NZ_JAUSUR010000010.1"/>
</dbReference>
<dbReference type="InterPro" id="IPR018113">
    <property type="entry name" value="PTrfase_EIIB_Cys"/>
</dbReference>
<dbReference type="Proteomes" id="UP001230220">
    <property type="component" value="Unassembled WGS sequence"/>
</dbReference>
<evidence type="ECO:0000256" key="3">
    <source>
        <dbReference type="ARBA" id="ARBA00022475"/>
    </source>
</evidence>
<keyword evidence="16" id="KW-1185">Reference proteome</keyword>
<feature type="transmembrane region" description="Helical" evidence="12">
    <location>
        <begin position="386"/>
        <end position="410"/>
    </location>
</feature>
<dbReference type="InterPro" id="IPR013013">
    <property type="entry name" value="PTS_EIIC_1"/>
</dbReference>
<evidence type="ECO:0000256" key="1">
    <source>
        <dbReference type="ARBA" id="ARBA00004651"/>
    </source>
</evidence>
<keyword evidence="9 12" id="KW-1133">Transmembrane helix</keyword>
<keyword evidence="8" id="KW-0418">Kinase</keyword>
<sequence>MGKDFKKIRDSIIDNCGGVENIASVSHCMTRLRLQIKDADKFDIEKIKEIPGVLNVVIQNGEHQVVIGQDVASLYAEFQKLDGIKTGGAVDDPDALKDDTGFQKGNIMNGILSFIGGTFSPLIPVLVAGGLTGAVLTLLTNFFGVTTESGTYTIIYAINQATFYFLPVFIGFSAATRLKTNGYLGAFLGAILLYSTINNAEGLDFLGVQVAQIAYNSTVFPVILGVLFMSVVYKFLQKYTPVYLRTIFVPLITILITVPVTLIVLGPIGNTVGTWLADGVFAIYDVVPAIAVMIIGITTPLLVFFGMNNATYPVVFALLAQVGSDPLICTGMAPANVAVGGACLAAALIAKNVEEKSVSISAGVTALCGITEPGVYGVLFPNRYPLIGAMIGGGIGGLIAGLFGMTQYVISTPGFISIPAYINPDGTNENLIIAVAVMIIALVVSFACTYLIGKKKQIKAV</sequence>
<dbReference type="InterPro" id="IPR050558">
    <property type="entry name" value="PTS_Sugar-Specific_Components"/>
</dbReference>
<evidence type="ECO:0000313" key="15">
    <source>
        <dbReference type="EMBL" id="MDQ0363192.1"/>
    </source>
</evidence>
<feature type="transmembrane region" description="Helical" evidence="12">
    <location>
        <begin position="217"/>
        <end position="236"/>
    </location>
</feature>
<keyword evidence="4" id="KW-0762">Sugar transport</keyword>
<comment type="caution">
    <text evidence="15">The sequence shown here is derived from an EMBL/GenBank/DDBJ whole genome shotgun (WGS) entry which is preliminary data.</text>
</comment>
<dbReference type="Pfam" id="PF00367">
    <property type="entry name" value="PTS_EIIB"/>
    <property type="match status" value="1"/>
</dbReference>
<evidence type="ECO:0000256" key="8">
    <source>
        <dbReference type="ARBA" id="ARBA00022777"/>
    </source>
</evidence>
<evidence type="ECO:0000256" key="6">
    <source>
        <dbReference type="ARBA" id="ARBA00022683"/>
    </source>
</evidence>
<accession>A0ABU0E8H2</accession>
<keyword evidence="2" id="KW-0813">Transport</keyword>
<comment type="subcellular location">
    <subcellularLocation>
        <location evidence="1">Cell membrane</location>
        <topology evidence="1">Multi-pass membrane protein</topology>
    </subcellularLocation>
</comment>
<dbReference type="PROSITE" id="PS51103">
    <property type="entry name" value="PTS_EIIC_TYPE_1"/>
    <property type="match status" value="1"/>
</dbReference>
<feature type="transmembrane region" description="Helical" evidence="12">
    <location>
        <begin position="430"/>
        <end position="452"/>
    </location>
</feature>
<evidence type="ECO:0000256" key="5">
    <source>
        <dbReference type="ARBA" id="ARBA00022679"/>
    </source>
</evidence>
<evidence type="ECO:0000259" key="13">
    <source>
        <dbReference type="PROSITE" id="PS51098"/>
    </source>
</evidence>
<dbReference type="PANTHER" id="PTHR30175:SF1">
    <property type="entry name" value="PTS SYSTEM ARBUTIN-, CELLOBIOSE-, AND SALICIN-SPECIFIC EIIBC COMPONENT-RELATED"/>
    <property type="match status" value="1"/>
</dbReference>
<name>A0ABU0E8H2_9FIRM</name>
<evidence type="ECO:0000256" key="10">
    <source>
        <dbReference type="ARBA" id="ARBA00023136"/>
    </source>
</evidence>
<feature type="active site" description="Phosphocysteine intermediate; for EIIB activity" evidence="11">
    <location>
        <position position="28"/>
    </location>
</feature>
<keyword evidence="5" id="KW-0808">Transferase</keyword>
<feature type="domain" description="PTS EIIB type-1" evidence="13">
    <location>
        <begin position="6"/>
        <end position="88"/>
    </location>
</feature>
<feature type="transmembrane region" description="Helical" evidence="12">
    <location>
        <begin position="181"/>
        <end position="197"/>
    </location>
</feature>
<feature type="domain" description="PTS EIIC type-1" evidence="14">
    <location>
        <begin position="113"/>
        <end position="461"/>
    </location>
</feature>
<keyword evidence="7 12" id="KW-0812">Transmembrane</keyword>
<dbReference type="Gene3D" id="3.30.1360.60">
    <property type="entry name" value="Glucose permease domain IIB"/>
    <property type="match status" value="1"/>
</dbReference>
<protein>
    <submittedName>
        <fullName evidence="15">PTS system beta-glucosides-specific IIC component</fullName>
    </submittedName>
</protein>
<keyword evidence="3" id="KW-1003">Cell membrane</keyword>
<gene>
    <name evidence="15" type="ORF">J2S15_003953</name>
</gene>
<reference evidence="15 16" key="1">
    <citation type="submission" date="2023-07" db="EMBL/GenBank/DDBJ databases">
        <title>Genomic Encyclopedia of Type Strains, Phase IV (KMG-IV): sequencing the most valuable type-strain genomes for metagenomic binning, comparative biology and taxonomic classification.</title>
        <authorList>
            <person name="Goeker M."/>
        </authorList>
    </citation>
    <scope>NUCLEOTIDE SEQUENCE [LARGE SCALE GENOMIC DNA]</scope>
    <source>
        <strain evidence="15 16">DSM 16784</strain>
    </source>
</reference>
<evidence type="ECO:0000313" key="16">
    <source>
        <dbReference type="Proteomes" id="UP001230220"/>
    </source>
</evidence>
<evidence type="ECO:0000256" key="11">
    <source>
        <dbReference type="PROSITE-ProRule" id="PRU00421"/>
    </source>
</evidence>
<dbReference type="PROSITE" id="PS01035">
    <property type="entry name" value="PTS_EIIB_TYPE_1_CYS"/>
    <property type="match status" value="1"/>
</dbReference>
<evidence type="ECO:0000256" key="4">
    <source>
        <dbReference type="ARBA" id="ARBA00022597"/>
    </source>
</evidence>
<evidence type="ECO:0000259" key="14">
    <source>
        <dbReference type="PROSITE" id="PS51103"/>
    </source>
</evidence>
<evidence type="ECO:0000256" key="12">
    <source>
        <dbReference type="SAM" id="Phobius"/>
    </source>
</evidence>
<dbReference type="SUPFAM" id="SSF55604">
    <property type="entry name" value="Glucose permease domain IIB"/>
    <property type="match status" value="1"/>
</dbReference>
<dbReference type="CDD" id="cd00212">
    <property type="entry name" value="PTS_IIB_glc"/>
    <property type="match status" value="1"/>
</dbReference>
<dbReference type="InterPro" id="IPR003352">
    <property type="entry name" value="PTS_EIIC"/>
</dbReference>
<dbReference type="EMBL" id="JAUSUR010000010">
    <property type="protein sequence ID" value="MDQ0363192.1"/>
    <property type="molecule type" value="Genomic_DNA"/>
</dbReference>
<proteinExistence type="predicted"/>
<feature type="transmembrane region" description="Helical" evidence="12">
    <location>
        <begin position="111"/>
        <end position="139"/>
    </location>
</feature>
<feature type="transmembrane region" description="Helical" evidence="12">
    <location>
        <begin position="281"/>
        <end position="306"/>
    </location>
</feature>
<keyword evidence="6" id="KW-0598">Phosphotransferase system</keyword>
<dbReference type="PANTHER" id="PTHR30175">
    <property type="entry name" value="PHOSPHOTRANSFERASE SYSTEM TRANSPORT PROTEIN"/>
    <property type="match status" value="1"/>
</dbReference>
<dbReference type="Pfam" id="PF02378">
    <property type="entry name" value="PTS_EIIC"/>
    <property type="match status" value="1"/>
</dbReference>
<feature type="transmembrane region" description="Helical" evidence="12">
    <location>
        <begin position="151"/>
        <end position="174"/>
    </location>
</feature>
<dbReference type="InterPro" id="IPR001996">
    <property type="entry name" value="PTS_IIB_1"/>
</dbReference>
<dbReference type="InterPro" id="IPR036878">
    <property type="entry name" value="Glu_permease_IIB"/>
</dbReference>